<dbReference type="RefSeq" id="WP_233726807.1">
    <property type="nucleotide sequence ID" value="NZ_JAJVCN010000002.1"/>
</dbReference>
<proteinExistence type="predicted"/>
<dbReference type="InterPro" id="IPR043128">
    <property type="entry name" value="Rev_trsase/Diguanyl_cyclase"/>
</dbReference>
<dbReference type="InterPro" id="IPR029787">
    <property type="entry name" value="Nucleotide_cyclase"/>
</dbReference>
<comment type="caution">
    <text evidence="3">The sequence shown here is derived from an EMBL/GenBank/DDBJ whole genome shotgun (WGS) entry which is preliminary data.</text>
</comment>
<dbReference type="PANTHER" id="PTHR45138">
    <property type="entry name" value="REGULATORY COMPONENTS OF SENSORY TRANSDUCTION SYSTEM"/>
    <property type="match status" value="1"/>
</dbReference>
<organism evidence="3 4">
    <name type="scientific">Kibdelosporangium philippinense</name>
    <dbReference type="NCBI Taxonomy" id="211113"/>
    <lineage>
        <taxon>Bacteria</taxon>
        <taxon>Bacillati</taxon>
        <taxon>Actinomycetota</taxon>
        <taxon>Actinomycetes</taxon>
        <taxon>Pseudonocardiales</taxon>
        <taxon>Pseudonocardiaceae</taxon>
        <taxon>Kibdelosporangium</taxon>
    </lineage>
</organism>
<dbReference type="CDD" id="cd01949">
    <property type="entry name" value="GGDEF"/>
    <property type="match status" value="1"/>
</dbReference>
<dbReference type="NCBIfam" id="TIGR00254">
    <property type="entry name" value="GGDEF"/>
    <property type="match status" value="1"/>
</dbReference>
<reference evidence="3 4" key="1">
    <citation type="submission" date="2021-12" db="EMBL/GenBank/DDBJ databases">
        <title>Genome sequence of Kibdelosporangium philippinense ATCC 49844.</title>
        <authorList>
            <person name="Fedorov E.A."/>
            <person name="Omeragic M."/>
            <person name="Shalygina K.F."/>
            <person name="Maclea K.S."/>
        </authorList>
    </citation>
    <scope>NUCLEOTIDE SEQUENCE [LARGE SCALE GENOMIC DNA]</scope>
    <source>
        <strain evidence="3 4">ATCC 49844</strain>
    </source>
</reference>
<feature type="transmembrane region" description="Helical" evidence="1">
    <location>
        <begin position="217"/>
        <end position="244"/>
    </location>
</feature>
<feature type="domain" description="GGDEF" evidence="2">
    <location>
        <begin position="292"/>
        <end position="431"/>
    </location>
</feature>
<gene>
    <name evidence="3" type="ORF">LWC34_20655</name>
</gene>
<protein>
    <submittedName>
        <fullName evidence="3">GGDEF domain-containing protein</fullName>
    </submittedName>
</protein>
<name>A0ABS8ZBH0_9PSEU</name>
<dbReference type="InterPro" id="IPR000160">
    <property type="entry name" value="GGDEF_dom"/>
</dbReference>
<sequence length="440" mass="48106">MKSEATEDPPRRRWVAVGEWSLWQRPRHWVYFTLSTEAVTVGLTVAAFFIFPIAGDDVGLFAFLAALGLVHTEATRKIERMRRTLNVTPHINMTSVWMLPAALLLPPPLVALLAVVLYTHLGMRSWGNLEHVAVHKTVTNASTMILSCYATAFAATFFLTGPITATLDVKAISLAVIAGVIVHFLVALIITIIALYLAEPDQATPERLFGSYDDNALELTTLCLGGLMILVLMHQPVLSMLMFLPMFVLQRSMLAKQLEEMASKDMKTGLLNAVTWHNRGEREISRADRSAGEFSVLMIDLDYFKKINDTYGHLAGDDMLISLAELLKRETRSHDLVGRFGGEEFVVLLAGASEREALAAADRIRELIVELVVETRTNEGTPVTITDRTASIGVASYPTAGESLDEVLAAADAAVYVAKESGRNRVVGAANRKALVATAG</sequence>
<keyword evidence="1" id="KW-0812">Transmembrane</keyword>
<feature type="transmembrane region" description="Helical" evidence="1">
    <location>
        <begin position="96"/>
        <end position="121"/>
    </location>
</feature>
<dbReference type="SUPFAM" id="SSF55073">
    <property type="entry name" value="Nucleotide cyclase"/>
    <property type="match status" value="1"/>
</dbReference>
<evidence type="ECO:0000256" key="1">
    <source>
        <dbReference type="SAM" id="Phobius"/>
    </source>
</evidence>
<evidence type="ECO:0000313" key="3">
    <source>
        <dbReference type="EMBL" id="MCE7005220.1"/>
    </source>
</evidence>
<feature type="transmembrane region" description="Helical" evidence="1">
    <location>
        <begin position="58"/>
        <end position="75"/>
    </location>
</feature>
<dbReference type="PANTHER" id="PTHR45138:SF9">
    <property type="entry name" value="DIGUANYLATE CYCLASE DGCM-RELATED"/>
    <property type="match status" value="1"/>
</dbReference>
<feature type="transmembrane region" description="Helical" evidence="1">
    <location>
        <begin position="171"/>
        <end position="197"/>
    </location>
</feature>
<dbReference type="SMART" id="SM00267">
    <property type="entry name" value="GGDEF"/>
    <property type="match status" value="1"/>
</dbReference>
<dbReference type="PROSITE" id="PS50887">
    <property type="entry name" value="GGDEF"/>
    <property type="match status" value="1"/>
</dbReference>
<dbReference type="InterPro" id="IPR050469">
    <property type="entry name" value="Diguanylate_Cyclase"/>
</dbReference>
<dbReference type="Proteomes" id="UP001521150">
    <property type="component" value="Unassembled WGS sequence"/>
</dbReference>
<evidence type="ECO:0000259" key="2">
    <source>
        <dbReference type="PROSITE" id="PS50887"/>
    </source>
</evidence>
<dbReference type="Pfam" id="PF00990">
    <property type="entry name" value="GGDEF"/>
    <property type="match status" value="1"/>
</dbReference>
<dbReference type="EMBL" id="JAJVCN010000002">
    <property type="protein sequence ID" value="MCE7005220.1"/>
    <property type="molecule type" value="Genomic_DNA"/>
</dbReference>
<feature type="transmembrane region" description="Helical" evidence="1">
    <location>
        <begin position="141"/>
        <end position="159"/>
    </location>
</feature>
<feature type="transmembrane region" description="Helical" evidence="1">
    <location>
        <begin position="29"/>
        <end position="52"/>
    </location>
</feature>
<keyword evidence="1" id="KW-1133">Transmembrane helix</keyword>
<dbReference type="Gene3D" id="3.30.70.270">
    <property type="match status" value="1"/>
</dbReference>
<keyword evidence="4" id="KW-1185">Reference proteome</keyword>
<evidence type="ECO:0000313" key="4">
    <source>
        <dbReference type="Proteomes" id="UP001521150"/>
    </source>
</evidence>
<keyword evidence="1" id="KW-0472">Membrane</keyword>
<accession>A0ABS8ZBH0</accession>